<evidence type="ECO:0000256" key="5">
    <source>
        <dbReference type="ARBA" id="ARBA00022801"/>
    </source>
</evidence>
<evidence type="ECO:0000256" key="1">
    <source>
        <dbReference type="ARBA" id="ARBA00007447"/>
    </source>
</evidence>
<dbReference type="RefSeq" id="XP_014157570.1">
    <property type="nucleotide sequence ID" value="XM_014302095.1"/>
</dbReference>
<feature type="domain" description="Peptidase A1" evidence="12">
    <location>
        <begin position="79"/>
        <end position="395"/>
    </location>
</feature>
<proteinExistence type="inferred from homology"/>
<dbReference type="AlphaFoldDB" id="A0A0L0G630"/>
<keyword evidence="3 11" id="KW-0732">Signal</keyword>
<evidence type="ECO:0000313" key="13">
    <source>
        <dbReference type="EMBL" id="KNC83668.1"/>
    </source>
</evidence>
<dbReference type="eggNOG" id="KOG1339">
    <property type="taxonomic scope" value="Eukaryota"/>
</dbReference>
<evidence type="ECO:0000256" key="6">
    <source>
        <dbReference type="ARBA" id="ARBA00023157"/>
    </source>
</evidence>
<evidence type="ECO:0000256" key="7">
    <source>
        <dbReference type="ARBA" id="ARBA00023180"/>
    </source>
</evidence>
<dbReference type="PANTHER" id="PTHR47966:SF51">
    <property type="entry name" value="BETA-SITE APP-CLEAVING ENZYME, ISOFORM A-RELATED"/>
    <property type="match status" value="1"/>
</dbReference>
<dbReference type="GO" id="GO:0004190">
    <property type="term" value="F:aspartic-type endopeptidase activity"/>
    <property type="evidence" value="ECO:0007669"/>
    <property type="project" value="UniProtKB-KW"/>
</dbReference>
<sequence length="399" mass="43208">MFTPAVLITLAAAVCGLSVNEPAATPKLHKVELIKNAPSMLQYLESGASNEHMWMAPETNKYDPDAPHIYLKDYLNAQYFGVVSIGTPAQSFKVIFDTGSSNLWIPSKKCSWTNIACLLHSKYDSTKSSTYTKDGTPFAIQYGTGSLDGFVSTDDVSIGEFNIKGQSFAEAINEPGLTFVAAKFDGILGMGFNNIAVDHLTPVFDNMVAQKLVQEPVFAFWMNRNIDPSKGQQVGGEITFGGVDSSRYTGDFHKVPLSKKGYWQFSMEGFESQGQEFCKDGCEAIADTGTSLIAGPPEVVNSINTMLGATPMGPVATLDCDKLEGLPEVSFTIAGKKFTLGPEDYVVKMSAMGQTTCLSGFSGLATPNSLWILGDIFIGKYYTVFDQGRSEVRFAESVQ</sequence>
<keyword evidence="2 10" id="KW-0645">Protease</keyword>
<dbReference type="PANTHER" id="PTHR47966">
    <property type="entry name" value="BETA-SITE APP-CLEAVING ENZYME, ISOFORM A-RELATED"/>
    <property type="match status" value="1"/>
</dbReference>
<dbReference type="Gene3D" id="2.40.70.10">
    <property type="entry name" value="Acid Proteases"/>
    <property type="match status" value="2"/>
</dbReference>
<feature type="chain" id="PRO_5005539246" description="Peptidase A1 domain-containing protein" evidence="11">
    <location>
        <begin position="17"/>
        <end position="399"/>
    </location>
</feature>
<feature type="active site" evidence="8">
    <location>
        <position position="287"/>
    </location>
</feature>
<evidence type="ECO:0000256" key="8">
    <source>
        <dbReference type="PIRSR" id="PIRSR601461-1"/>
    </source>
</evidence>
<dbReference type="EMBL" id="KQ241817">
    <property type="protein sequence ID" value="KNC83668.1"/>
    <property type="molecule type" value="Genomic_DNA"/>
</dbReference>
<reference evidence="13 14" key="1">
    <citation type="submission" date="2011-02" db="EMBL/GenBank/DDBJ databases">
        <title>The Genome Sequence of Sphaeroforma arctica JP610.</title>
        <authorList>
            <consortium name="The Broad Institute Genome Sequencing Platform"/>
            <person name="Russ C."/>
            <person name="Cuomo C."/>
            <person name="Young S.K."/>
            <person name="Zeng Q."/>
            <person name="Gargeya S."/>
            <person name="Alvarado L."/>
            <person name="Berlin A."/>
            <person name="Chapman S.B."/>
            <person name="Chen Z."/>
            <person name="Freedman E."/>
            <person name="Gellesch M."/>
            <person name="Goldberg J."/>
            <person name="Griggs A."/>
            <person name="Gujja S."/>
            <person name="Heilman E."/>
            <person name="Heiman D."/>
            <person name="Howarth C."/>
            <person name="Mehta T."/>
            <person name="Neiman D."/>
            <person name="Pearson M."/>
            <person name="Roberts A."/>
            <person name="Saif S."/>
            <person name="Shea T."/>
            <person name="Shenoy N."/>
            <person name="Sisk P."/>
            <person name="Stolte C."/>
            <person name="Sykes S."/>
            <person name="White J."/>
            <person name="Yandava C."/>
            <person name="Burger G."/>
            <person name="Gray M.W."/>
            <person name="Holland P.W.H."/>
            <person name="King N."/>
            <person name="Lang F.B.F."/>
            <person name="Roger A.J."/>
            <person name="Ruiz-Trillo I."/>
            <person name="Haas B."/>
            <person name="Nusbaum C."/>
            <person name="Birren B."/>
        </authorList>
    </citation>
    <scope>NUCLEOTIDE SEQUENCE [LARGE SCALE GENOMIC DNA]</scope>
    <source>
        <strain evidence="13 14">JP610</strain>
    </source>
</reference>
<comment type="similarity">
    <text evidence="1 10">Belongs to the peptidase A1 family.</text>
</comment>
<keyword evidence="7" id="KW-0325">Glycoprotein</keyword>
<dbReference type="STRING" id="667725.A0A0L0G630"/>
<keyword evidence="14" id="KW-1185">Reference proteome</keyword>
<dbReference type="GO" id="GO:0006508">
    <property type="term" value="P:proteolysis"/>
    <property type="evidence" value="ECO:0007669"/>
    <property type="project" value="UniProtKB-KW"/>
</dbReference>
<name>A0A0L0G630_9EUKA</name>
<evidence type="ECO:0000259" key="12">
    <source>
        <dbReference type="PROSITE" id="PS51767"/>
    </source>
</evidence>
<dbReference type="FunFam" id="2.40.70.10:FF:000044">
    <property type="entry name" value="Lysosomal aspartic protease"/>
    <property type="match status" value="1"/>
</dbReference>
<keyword evidence="6 9" id="KW-1015">Disulfide bond</keyword>
<keyword evidence="5 10" id="KW-0378">Hydrolase</keyword>
<dbReference type="PROSITE" id="PS51767">
    <property type="entry name" value="PEPTIDASE_A1"/>
    <property type="match status" value="1"/>
</dbReference>
<feature type="signal peptide" evidence="11">
    <location>
        <begin position="1"/>
        <end position="16"/>
    </location>
</feature>
<dbReference type="GO" id="GO:0005764">
    <property type="term" value="C:lysosome"/>
    <property type="evidence" value="ECO:0007669"/>
    <property type="project" value="TreeGrafter"/>
</dbReference>
<dbReference type="InterPro" id="IPR001461">
    <property type="entry name" value="Aspartic_peptidase_A1"/>
</dbReference>
<evidence type="ECO:0000256" key="9">
    <source>
        <dbReference type="PIRSR" id="PIRSR601461-2"/>
    </source>
</evidence>
<feature type="disulfide bond" evidence="9">
    <location>
        <begin position="320"/>
        <end position="357"/>
    </location>
</feature>
<evidence type="ECO:0000313" key="14">
    <source>
        <dbReference type="Proteomes" id="UP000054560"/>
    </source>
</evidence>
<dbReference type="Proteomes" id="UP000054560">
    <property type="component" value="Unassembled WGS sequence"/>
</dbReference>
<dbReference type="Gene3D" id="2.60.40.1960">
    <property type="match status" value="1"/>
</dbReference>
<dbReference type="Pfam" id="PF00026">
    <property type="entry name" value="Asp"/>
    <property type="match status" value="1"/>
</dbReference>
<evidence type="ECO:0000256" key="2">
    <source>
        <dbReference type="ARBA" id="ARBA00022670"/>
    </source>
</evidence>
<evidence type="ECO:0000256" key="10">
    <source>
        <dbReference type="RuleBase" id="RU000454"/>
    </source>
</evidence>
<gene>
    <name evidence="13" type="ORF">SARC_04100</name>
</gene>
<accession>A0A0L0G630</accession>
<dbReference type="FunFam" id="2.40.70.10:FF:000009">
    <property type="entry name" value="Aspartic proteinase A1"/>
    <property type="match status" value="1"/>
</dbReference>
<dbReference type="SUPFAM" id="SSF50630">
    <property type="entry name" value="Acid proteases"/>
    <property type="match status" value="1"/>
</dbReference>
<feature type="disulfide bond" evidence="9">
    <location>
        <begin position="278"/>
        <end position="282"/>
    </location>
</feature>
<feature type="active site" evidence="8">
    <location>
        <position position="97"/>
    </location>
</feature>
<dbReference type="OrthoDB" id="771136at2759"/>
<dbReference type="GeneID" id="25904604"/>
<evidence type="ECO:0000256" key="4">
    <source>
        <dbReference type="ARBA" id="ARBA00022750"/>
    </source>
</evidence>
<feature type="disulfide bond" evidence="9">
    <location>
        <begin position="110"/>
        <end position="117"/>
    </location>
</feature>
<keyword evidence="4 10" id="KW-0064">Aspartyl protease</keyword>
<dbReference type="InterPro" id="IPR033121">
    <property type="entry name" value="PEPTIDASE_A1"/>
</dbReference>
<dbReference type="PRINTS" id="PR00792">
    <property type="entry name" value="PEPSIN"/>
</dbReference>
<organism evidence="13 14">
    <name type="scientific">Sphaeroforma arctica JP610</name>
    <dbReference type="NCBI Taxonomy" id="667725"/>
    <lineage>
        <taxon>Eukaryota</taxon>
        <taxon>Ichthyosporea</taxon>
        <taxon>Ichthyophonida</taxon>
        <taxon>Sphaeroforma</taxon>
    </lineage>
</organism>
<dbReference type="InterPro" id="IPR021109">
    <property type="entry name" value="Peptidase_aspartic_dom_sf"/>
</dbReference>
<evidence type="ECO:0000256" key="3">
    <source>
        <dbReference type="ARBA" id="ARBA00022729"/>
    </source>
</evidence>
<protein>
    <recommendedName>
        <fullName evidence="12">Peptidase A1 domain-containing protein</fullName>
    </recommendedName>
</protein>
<dbReference type="PROSITE" id="PS00141">
    <property type="entry name" value="ASP_PROTEASE"/>
    <property type="match status" value="2"/>
</dbReference>
<evidence type="ECO:0000256" key="11">
    <source>
        <dbReference type="SAM" id="SignalP"/>
    </source>
</evidence>
<dbReference type="InterPro" id="IPR001969">
    <property type="entry name" value="Aspartic_peptidase_AS"/>
</dbReference>